<keyword evidence="4" id="KW-0347">Helicase</keyword>
<dbReference type="Gene3D" id="3.40.50.300">
    <property type="entry name" value="P-loop containing nucleotide triphosphate hydrolases"/>
    <property type="match status" value="1"/>
</dbReference>
<dbReference type="GO" id="GO:0003678">
    <property type="term" value="F:DNA helicase activity"/>
    <property type="evidence" value="ECO:0007669"/>
    <property type="project" value="InterPro"/>
</dbReference>
<keyword evidence="7" id="KW-0234">DNA repair</keyword>
<dbReference type="InterPro" id="IPR049163">
    <property type="entry name" value="Pif1-like_2B_dom"/>
</dbReference>
<dbReference type="InterPro" id="IPR029491">
    <property type="entry name" value="Helicase_HTH"/>
</dbReference>
<evidence type="ECO:0000256" key="2">
    <source>
        <dbReference type="ARBA" id="ARBA00022763"/>
    </source>
</evidence>
<protein>
    <submittedName>
        <fullName evidence="10">AAA family ATPase</fullName>
    </submittedName>
</protein>
<gene>
    <name evidence="10" type="ORF">COT20_01745</name>
</gene>
<sequence length="559" mass="62345">MTQEQAIEILKTGANVFLTGEPGSGKTYIVNQYADYLRASNIQTAITASTGIAATHLNGLTIHSWSGIGIKEKLSRNDLEKITNSRYITNRVAKANVLIIDEISMLEAGTFALVDLVCQKIRGSGKPFGGLQIVAVGDFFQLPPISKNGKNSQFAFQSNVWEKTNFVVCYLTEQYRQDDQEFLTILSAIRANGFTASHLQSIQTRIIELAQSPKDITRIFSHNVDVDAINSQELAGLPGKAKVFYMFSRGRESFVANLKKGCLSPEVLELKIGACVMFTKNNVKEGFVNGTIGKVVGFNQETAYPVVQITNGEQVEVWPMEWTVEENGSIKARITQIPLRLAWAITIHKSQGMSLDCAVMDLQKTFEFGQGYVALSRVRRLSGLYLLGYNRQAFLTHPDMQNQDQIFRSQSQQAQASFALIPKEQIVQQQNNFLAACGGSLTQKSPSKKGLTIKKEKISTYEKTLFLIKQGKSILDIAAERGIVQGTVITHLENLVLREKVNYEELKRLIGNDLLLNIPEICQAFRGLNTDKLQSIFEKLNGKYSYNEIRLARLIMAFD</sequence>
<evidence type="ECO:0000313" key="11">
    <source>
        <dbReference type="Proteomes" id="UP000229784"/>
    </source>
</evidence>
<dbReference type="PANTHER" id="PTHR47642">
    <property type="entry name" value="ATP-DEPENDENT DNA HELICASE"/>
    <property type="match status" value="1"/>
</dbReference>
<dbReference type="Proteomes" id="UP000229784">
    <property type="component" value="Unassembled WGS sequence"/>
</dbReference>
<evidence type="ECO:0000256" key="1">
    <source>
        <dbReference type="ARBA" id="ARBA00022741"/>
    </source>
</evidence>
<keyword evidence="3" id="KW-0378">Hydrolase</keyword>
<dbReference type="AlphaFoldDB" id="A0A2M6XUM3"/>
<dbReference type="SUPFAM" id="SSF52540">
    <property type="entry name" value="P-loop containing nucleoside triphosphate hydrolases"/>
    <property type="match status" value="2"/>
</dbReference>
<feature type="domain" description="AAA+ ATPase" evidence="9">
    <location>
        <begin position="12"/>
        <end position="230"/>
    </location>
</feature>
<dbReference type="SMART" id="SM00382">
    <property type="entry name" value="AAA"/>
    <property type="match status" value="1"/>
</dbReference>
<dbReference type="InterPro" id="IPR027417">
    <property type="entry name" value="P-loop_NTPase"/>
</dbReference>
<evidence type="ECO:0000256" key="3">
    <source>
        <dbReference type="ARBA" id="ARBA00022801"/>
    </source>
</evidence>
<name>A0A2M6XUM3_9BACT</name>
<evidence type="ECO:0000256" key="4">
    <source>
        <dbReference type="ARBA" id="ARBA00022806"/>
    </source>
</evidence>
<dbReference type="InterPro" id="IPR003593">
    <property type="entry name" value="AAA+_ATPase"/>
</dbReference>
<keyword evidence="1" id="KW-0547">Nucleotide-binding</keyword>
<accession>A0A2M6XUM3</accession>
<dbReference type="Gene3D" id="1.10.10.1390">
    <property type="entry name" value="ATP-dependent DNA helicase RecQ"/>
    <property type="match status" value="1"/>
</dbReference>
<evidence type="ECO:0000256" key="8">
    <source>
        <dbReference type="ARBA" id="ARBA00023235"/>
    </source>
</evidence>
<comment type="caution">
    <text evidence="10">The sequence shown here is derived from an EMBL/GenBank/DDBJ whole genome shotgun (WGS) entry which is preliminary data.</text>
</comment>
<dbReference type="GO" id="GO:0006281">
    <property type="term" value="P:DNA repair"/>
    <property type="evidence" value="ECO:0007669"/>
    <property type="project" value="InterPro"/>
</dbReference>
<keyword evidence="5" id="KW-0067">ATP-binding</keyword>
<dbReference type="Pfam" id="PF21530">
    <property type="entry name" value="Pif1_2B_dom"/>
    <property type="match status" value="1"/>
</dbReference>
<keyword evidence="8" id="KW-0413">Isomerase</keyword>
<dbReference type="InterPro" id="IPR051055">
    <property type="entry name" value="PIF1_helicase"/>
</dbReference>
<dbReference type="Gene3D" id="2.30.30.940">
    <property type="match status" value="1"/>
</dbReference>
<dbReference type="CDD" id="cd18809">
    <property type="entry name" value="SF1_C_RecD"/>
    <property type="match status" value="1"/>
</dbReference>
<evidence type="ECO:0000256" key="5">
    <source>
        <dbReference type="ARBA" id="ARBA00022840"/>
    </source>
</evidence>
<dbReference type="InterPro" id="IPR010285">
    <property type="entry name" value="DNA_helicase_pif1-like_DEAD"/>
</dbReference>
<evidence type="ECO:0000256" key="6">
    <source>
        <dbReference type="ARBA" id="ARBA00023125"/>
    </source>
</evidence>
<evidence type="ECO:0000256" key="7">
    <source>
        <dbReference type="ARBA" id="ARBA00023204"/>
    </source>
</evidence>
<dbReference type="Pfam" id="PF14493">
    <property type="entry name" value="HTH_40"/>
    <property type="match status" value="1"/>
</dbReference>
<evidence type="ECO:0000313" key="10">
    <source>
        <dbReference type="EMBL" id="PIU15394.1"/>
    </source>
</evidence>
<evidence type="ECO:0000259" key="9">
    <source>
        <dbReference type="SMART" id="SM00382"/>
    </source>
</evidence>
<keyword evidence="6" id="KW-0238">DNA-binding</keyword>
<dbReference type="PANTHER" id="PTHR47642:SF5">
    <property type="entry name" value="ATP-DEPENDENT DNA HELICASE"/>
    <property type="match status" value="1"/>
</dbReference>
<dbReference type="CDD" id="cd18037">
    <property type="entry name" value="DEXSc_Pif1_like"/>
    <property type="match status" value="1"/>
</dbReference>
<reference evidence="11" key="1">
    <citation type="submission" date="2017-09" db="EMBL/GenBank/DDBJ databases">
        <title>Depth-based differentiation of microbial function through sediment-hosted aquifers and enrichment of novel symbionts in the deep terrestrial subsurface.</title>
        <authorList>
            <person name="Probst A.J."/>
            <person name="Ladd B."/>
            <person name="Jarett J.K."/>
            <person name="Geller-Mcgrath D.E."/>
            <person name="Sieber C.M.K."/>
            <person name="Emerson J.B."/>
            <person name="Anantharaman K."/>
            <person name="Thomas B.C."/>
            <person name="Malmstrom R."/>
            <person name="Stieglmeier M."/>
            <person name="Klingl A."/>
            <person name="Woyke T."/>
            <person name="Ryan C.M."/>
            <person name="Banfield J.F."/>
        </authorList>
    </citation>
    <scope>NUCLEOTIDE SEQUENCE [LARGE SCALE GENOMIC DNA]</scope>
</reference>
<organism evidence="10 11">
    <name type="scientific">bacterium (Candidatus Gribaldobacteria) CG08_land_8_20_14_0_20_39_15</name>
    <dbReference type="NCBI Taxonomy" id="2014273"/>
    <lineage>
        <taxon>Bacteria</taxon>
        <taxon>Candidatus Gribaldobacteria</taxon>
    </lineage>
</organism>
<proteinExistence type="predicted"/>
<keyword evidence="2" id="KW-0227">DNA damage</keyword>
<dbReference type="GO" id="GO:0000723">
    <property type="term" value="P:telomere maintenance"/>
    <property type="evidence" value="ECO:0007669"/>
    <property type="project" value="InterPro"/>
</dbReference>
<dbReference type="Pfam" id="PF05970">
    <property type="entry name" value="PIF1"/>
    <property type="match status" value="1"/>
</dbReference>
<dbReference type="EMBL" id="PEXQ01000043">
    <property type="protein sequence ID" value="PIU15394.1"/>
    <property type="molecule type" value="Genomic_DNA"/>
</dbReference>